<keyword evidence="6 7" id="KW-0472">Membrane</keyword>
<comment type="subcellular location">
    <subcellularLocation>
        <location evidence="1 7">Cell membrane</location>
        <topology evidence="1 7">Multi-pass membrane protein</topology>
    </subcellularLocation>
</comment>
<dbReference type="EMBL" id="FLUN01000001">
    <property type="protein sequence ID" value="SBW10762.1"/>
    <property type="molecule type" value="Genomic_DNA"/>
</dbReference>
<evidence type="ECO:0000256" key="4">
    <source>
        <dbReference type="ARBA" id="ARBA00022692"/>
    </source>
</evidence>
<reference evidence="9" key="1">
    <citation type="submission" date="2016-04" db="EMBL/GenBank/DDBJ databases">
        <authorList>
            <person name="Evans L.H."/>
            <person name="Alamgir A."/>
            <person name="Owens N."/>
            <person name="Weber N.D."/>
            <person name="Virtaneva K."/>
            <person name="Barbian K."/>
            <person name="Babar A."/>
            <person name="Rosenke K."/>
        </authorList>
    </citation>
    <scope>NUCLEOTIDE SEQUENCE</scope>
    <source>
        <strain evidence="9">86</strain>
    </source>
</reference>
<dbReference type="InterPro" id="IPR000515">
    <property type="entry name" value="MetI-like"/>
</dbReference>
<gene>
    <name evidence="9" type="ORF">KL86CLO1_13044</name>
</gene>
<dbReference type="Gene3D" id="1.10.3720.10">
    <property type="entry name" value="MetI-like"/>
    <property type="match status" value="1"/>
</dbReference>
<dbReference type="AlphaFoldDB" id="A0A212KGJ8"/>
<dbReference type="Pfam" id="PF00528">
    <property type="entry name" value="BPD_transp_1"/>
    <property type="match status" value="1"/>
</dbReference>
<keyword evidence="5 7" id="KW-1133">Transmembrane helix</keyword>
<feature type="transmembrane region" description="Helical" evidence="7">
    <location>
        <begin position="82"/>
        <end position="105"/>
    </location>
</feature>
<keyword evidence="3" id="KW-1003">Cell membrane</keyword>
<evidence type="ECO:0000256" key="6">
    <source>
        <dbReference type="ARBA" id="ARBA00023136"/>
    </source>
</evidence>
<dbReference type="InterPro" id="IPR035906">
    <property type="entry name" value="MetI-like_sf"/>
</dbReference>
<sequence>MKMRASPPMQYGRLERRYFKWVYLFLFPTLVVFLMFYAEPILVLVRTSFTKWDGFNEPSFVGIDNYIRLISNSAASISLKNLLYWAVIAMTLHVGYGVIMAFIWFYRPAGWQLSRAVFMIPNVISPAAVALIFRFLLSNDVGAVNVLIRNLLPEFQVQWFFQSPYAFWAVTFTWLFYSVVVSLIVYNDLVAISPSLTEAAKLDGASGWHLIRHIYLPLCHNSIGTAIICSITSRIAMYEAIALTTSGGPGADTMSLSVLMMRAISDYNYGFANAIGVVMFIFGIIVLVAVNKAFRIGDSDA</sequence>
<evidence type="ECO:0000256" key="7">
    <source>
        <dbReference type="RuleBase" id="RU363032"/>
    </source>
</evidence>
<accession>A0A212KGJ8</accession>
<evidence type="ECO:0000256" key="5">
    <source>
        <dbReference type="ARBA" id="ARBA00022989"/>
    </source>
</evidence>
<feature type="transmembrane region" description="Helical" evidence="7">
    <location>
        <begin position="117"/>
        <end position="137"/>
    </location>
</feature>
<evidence type="ECO:0000259" key="8">
    <source>
        <dbReference type="PROSITE" id="PS50928"/>
    </source>
</evidence>
<dbReference type="CDD" id="cd06261">
    <property type="entry name" value="TM_PBP2"/>
    <property type="match status" value="1"/>
</dbReference>
<proteinExistence type="inferred from homology"/>
<evidence type="ECO:0000256" key="2">
    <source>
        <dbReference type="ARBA" id="ARBA00022448"/>
    </source>
</evidence>
<evidence type="ECO:0000256" key="1">
    <source>
        <dbReference type="ARBA" id="ARBA00004651"/>
    </source>
</evidence>
<dbReference type="GO" id="GO:0055085">
    <property type="term" value="P:transmembrane transport"/>
    <property type="evidence" value="ECO:0007669"/>
    <property type="project" value="InterPro"/>
</dbReference>
<keyword evidence="9" id="KW-0762">Sugar transport</keyword>
<dbReference type="InterPro" id="IPR051393">
    <property type="entry name" value="ABC_transporter_permease"/>
</dbReference>
<name>A0A212KGJ8_9FIRM</name>
<dbReference type="GO" id="GO:0005886">
    <property type="term" value="C:plasma membrane"/>
    <property type="evidence" value="ECO:0007669"/>
    <property type="project" value="UniProtKB-SubCell"/>
</dbReference>
<feature type="domain" description="ABC transmembrane type-1" evidence="8">
    <location>
        <begin position="79"/>
        <end position="290"/>
    </location>
</feature>
<keyword evidence="4 7" id="KW-0812">Transmembrane</keyword>
<comment type="similarity">
    <text evidence="7">Belongs to the binding-protein-dependent transport system permease family.</text>
</comment>
<feature type="transmembrane region" description="Helical" evidence="7">
    <location>
        <begin position="165"/>
        <end position="186"/>
    </location>
</feature>
<dbReference type="SUPFAM" id="SSF161098">
    <property type="entry name" value="MetI-like"/>
    <property type="match status" value="1"/>
</dbReference>
<organism evidence="9">
    <name type="scientific">uncultured Eubacteriales bacterium</name>
    <dbReference type="NCBI Taxonomy" id="172733"/>
    <lineage>
        <taxon>Bacteria</taxon>
        <taxon>Bacillati</taxon>
        <taxon>Bacillota</taxon>
        <taxon>Clostridia</taxon>
        <taxon>Eubacteriales</taxon>
        <taxon>environmental samples</taxon>
    </lineage>
</organism>
<feature type="transmembrane region" description="Helical" evidence="7">
    <location>
        <begin position="269"/>
        <end position="290"/>
    </location>
</feature>
<dbReference type="PANTHER" id="PTHR30193:SF37">
    <property type="entry name" value="INNER MEMBRANE ABC TRANSPORTER PERMEASE PROTEIN YCJO"/>
    <property type="match status" value="1"/>
</dbReference>
<keyword evidence="2 7" id="KW-0813">Transport</keyword>
<protein>
    <submittedName>
        <fullName evidence="9">Putative ABC-type sugar transport system, permease component</fullName>
    </submittedName>
</protein>
<dbReference type="PROSITE" id="PS50928">
    <property type="entry name" value="ABC_TM1"/>
    <property type="match status" value="1"/>
</dbReference>
<evidence type="ECO:0000313" key="9">
    <source>
        <dbReference type="EMBL" id="SBW10762.1"/>
    </source>
</evidence>
<evidence type="ECO:0000256" key="3">
    <source>
        <dbReference type="ARBA" id="ARBA00022475"/>
    </source>
</evidence>
<dbReference type="PANTHER" id="PTHR30193">
    <property type="entry name" value="ABC TRANSPORTER PERMEASE PROTEIN"/>
    <property type="match status" value="1"/>
</dbReference>
<feature type="transmembrane region" description="Helical" evidence="7">
    <location>
        <begin position="21"/>
        <end position="38"/>
    </location>
</feature>